<dbReference type="CDD" id="cd10839">
    <property type="entry name" value="cpPDZ1_DegP-like"/>
    <property type="match status" value="1"/>
</dbReference>
<comment type="caution">
    <text evidence="12">The sequence shown here is derived from an EMBL/GenBank/DDBJ whole genome shotgun (WGS) entry which is preliminary data.</text>
</comment>
<dbReference type="GO" id="GO:0042597">
    <property type="term" value="C:periplasmic space"/>
    <property type="evidence" value="ECO:0007669"/>
    <property type="project" value="UniProtKB-SubCell"/>
</dbReference>
<evidence type="ECO:0000256" key="1">
    <source>
        <dbReference type="ARBA" id="ARBA00004418"/>
    </source>
</evidence>
<keyword evidence="4" id="KW-0732">Signal</keyword>
<dbReference type="Pfam" id="PF17820">
    <property type="entry name" value="PDZ_6"/>
    <property type="match status" value="1"/>
</dbReference>
<sequence>MIRKDTVARRTIIVLCAVAAIAVGLPSPSIGQAVPGIAGQLPTLAPVLERVTPAVVNISVISETPAASNPLYNDPFFRRFFDLPDTPPPQQRMSAGSGVIVDATRGHVLTNHHVVANAREITVTLKDGRRLPAELIGSDQATDIALLKVESRNLVALEIGDSDRLKVGDYVVAIGNPFGLGQTVTSGIVSALGRSGINNEGYEDFIQTDASINPGNSGGALVTLDGKLVGINTAILSPAGGNIGIGFAVPSNMTVTVMNQLVAHGEVRRGRIGIGIQDVTPDLAEALGLGDLRGAVIANVESGSPAERAGLRVGDVVTAVDGRAVLGSADLRNRIGLTPAGTDVRLTVARSDGVREVRVRIEAGGRTASSQLAGTAFEGASLRNASRQEAREAGSDGVIVDSVTPGSRAARAGLRPGDMILAINRMPVTSVDDIRRWTSDRLTTLAVELLRNGGRLLLIIR</sequence>
<dbReference type="PROSITE" id="PS50106">
    <property type="entry name" value="PDZ"/>
    <property type="match status" value="2"/>
</dbReference>
<dbReference type="Proteomes" id="UP000289200">
    <property type="component" value="Unassembled WGS sequence"/>
</dbReference>
<dbReference type="SMART" id="SM00228">
    <property type="entry name" value="PDZ"/>
    <property type="match status" value="2"/>
</dbReference>
<keyword evidence="13" id="KW-1185">Reference proteome</keyword>
<keyword evidence="8" id="KW-0720">Serine protease</keyword>
<dbReference type="InterPro" id="IPR041489">
    <property type="entry name" value="PDZ_6"/>
</dbReference>
<name>A0A447CNG4_9BRAD</name>
<dbReference type="Gene3D" id="2.30.42.10">
    <property type="match status" value="2"/>
</dbReference>
<gene>
    <name evidence="12" type="primary">degQ</name>
    <name evidence="12" type="ORF">RHODGE_RHODGE_01340</name>
</gene>
<feature type="active site" description="Charge relay system" evidence="9">
    <location>
        <position position="143"/>
    </location>
</feature>
<evidence type="ECO:0000256" key="10">
    <source>
        <dbReference type="PIRSR" id="PIRSR611782-2"/>
    </source>
</evidence>
<evidence type="ECO:0000313" key="12">
    <source>
        <dbReference type="EMBL" id="VCU06693.1"/>
    </source>
</evidence>
<evidence type="ECO:0000256" key="3">
    <source>
        <dbReference type="ARBA" id="ARBA00022670"/>
    </source>
</evidence>
<dbReference type="SUPFAM" id="SSF50156">
    <property type="entry name" value="PDZ domain-like"/>
    <property type="match status" value="2"/>
</dbReference>
<dbReference type="PRINTS" id="PR00834">
    <property type="entry name" value="PROTEASES2C"/>
</dbReference>
<evidence type="ECO:0000259" key="11">
    <source>
        <dbReference type="PROSITE" id="PS50106"/>
    </source>
</evidence>
<keyword evidence="6" id="KW-0574">Periplasm</keyword>
<dbReference type="PANTHER" id="PTHR22939:SF129">
    <property type="entry name" value="SERINE PROTEASE HTRA2, MITOCHONDRIAL"/>
    <property type="match status" value="1"/>
</dbReference>
<evidence type="ECO:0000256" key="9">
    <source>
        <dbReference type="PIRSR" id="PIRSR611782-1"/>
    </source>
</evidence>
<proteinExistence type="inferred from homology"/>
<evidence type="ECO:0000256" key="6">
    <source>
        <dbReference type="ARBA" id="ARBA00022764"/>
    </source>
</evidence>
<dbReference type="RefSeq" id="WP_129608306.1">
    <property type="nucleotide sequence ID" value="NZ_UWOC01000111.1"/>
</dbReference>
<dbReference type="Pfam" id="PF13365">
    <property type="entry name" value="Trypsin_2"/>
    <property type="match status" value="1"/>
</dbReference>
<protein>
    <submittedName>
        <fullName evidence="12">Periplasmic pH-dependent serine endoprotease DegQ</fullName>
    </submittedName>
</protein>
<dbReference type="NCBIfam" id="TIGR02037">
    <property type="entry name" value="degP_htrA_DO"/>
    <property type="match status" value="1"/>
</dbReference>
<comment type="subcellular location">
    <subcellularLocation>
        <location evidence="1">Periplasm</location>
    </subcellularLocation>
</comment>
<feature type="binding site" evidence="10">
    <location>
        <position position="113"/>
    </location>
    <ligand>
        <name>substrate</name>
    </ligand>
</feature>
<reference evidence="13" key="1">
    <citation type="submission" date="2018-10" db="EMBL/GenBank/DDBJ databases">
        <authorList>
            <person name="Peiro R."/>
            <person name="Begona"/>
            <person name="Cbmso G."/>
            <person name="Lopez M."/>
            <person name="Gonzalez S."/>
            <person name="Sacristan E."/>
            <person name="Castillo E."/>
        </authorList>
    </citation>
    <scope>NUCLEOTIDE SEQUENCE [LARGE SCALE GENOMIC DNA]</scope>
</reference>
<keyword evidence="3" id="KW-0645">Protease</keyword>
<dbReference type="Pfam" id="PF13180">
    <property type="entry name" value="PDZ_2"/>
    <property type="match status" value="1"/>
</dbReference>
<dbReference type="EMBL" id="UWOC01000111">
    <property type="protein sequence ID" value="VCU06693.1"/>
    <property type="molecule type" value="Genomic_DNA"/>
</dbReference>
<dbReference type="OrthoDB" id="7358927at2"/>
<dbReference type="Gene3D" id="2.40.10.120">
    <property type="match status" value="1"/>
</dbReference>
<feature type="active site" description="Charge relay system" evidence="9">
    <location>
        <position position="113"/>
    </location>
</feature>
<dbReference type="InterPro" id="IPR011782">
    <property type="entry name" value="Pept_S1C_Do"/>
</dbReference>
<dbReference type="InterPro" id="IPR009003">
    <property type="entry name" value="Peptidase_S1_PA"/>
</dbReference>
<dbReference type="AlphaFoldDB" id="A0A447CNG4"/>
<dbReference type="InterPro" id="IPR001940">
    <property type="entry name" value="Peptidase_S1C"/>
</dbReference>
<dbReference type="FunFam" id="2.40.10.10:FF:000001">
    <property type="entry name" value="Periplasmic serine protease DegS"/>
    <property type="match status" value="1"/>
</dbReference>
<evidence type="ECO:0000313" key="13">
    <source>
        <dbReference type="Proteomes" id="UP000289200"/>
    </source>
</evidence>
<evidence type="ECO:0000256" key="5">
    <source>
        <dbReference type="ARBA" id="ARBA00022737"/>
    </source>
</evidence>
<dbReference type="GO" id="GO:0004252">
    <property type="term" value="F:serine-type endopeptidase activity"/>
    <property type="evidence" value="ECO:0007669"/>
    <property type="project" value="InterPro"/>
</dbReference>
<keyword evidence="7" id="KW-0378">Hydrolase</keyword>
<feature type="domain" description="PDZ" evidence="11">
    <location>
        <begin position="261"/>
        <end position="352"/>
    </location>
</feature>
<feature type="active site" description="Charge relay system" evidence="9">
    <location>
        <position position="217"/>
    </location>
</feature>
<accession>A0A447CNG4</accession>
<organism evidence="12 13">
    <name type="scientific">Rhodoplanes serenus</name>
    <dbReference type="NCBI Taxonomy" id="200615"/>
    <lineage>
        <taxon>Bacteria</taxon>
        <taxon>Pseudomonadati</taxon>
        <taxon>Pseudomonadota</taxon>
        <taxon>Alphaproteobacteria</taxon>
        <taxon>Hyphomicrobiales</taxon>
        <taxon>Nitrobacteraceae</taxon>
        <taxon>Rhodoplanes</taxon>
    </lineage>
</organism>
<keyword evidence="5" id="KW-0677">Repeat</keyword>
<evidence type="ECO:0000256" key="7">
    <source>
        <dbReference type="ARBA" id="ARBA00022801"/>
    </source>
</evidence>
<evidence type="ECO:0000256" key="4">
    <source>
        <dbReference type="ARBA" id="ARBA00022729"/>
    </source>
</evidence>
<dbReference type="GO" id="GO:0006508">
    <property type="term" value="P:proteolysis"/>
    <property type="evidence" value="ECO:0007669"/>
    <property type="project" value="UniProtKB-KW"/>
</dbReference>
<evidence type="ECO:0000256" key="2">
    <source>
        <dbReference type="ARBA" id="ARBA00010541"/>
    </source>
</evidence>
<feature type="binding site" evidence="10">
    <location>
        <position position="143"/>
    </location>
    <ligand>
        <name>substrate</name>
    </ligand>
</feature>
<dbReference type="InterPro" id="IPR036034">
    <property type="entry name" value="PDZ_sf"/>
</dbReference>
<dbReference type="PANTHER" id="PTHR22939">
    <property type="entry name" value="SERINE PROTEASE FAMILY S1C HTRA-RELATED"/>
    <property type="match status" value="1"/>
</dbReference>
<dbReference type="InterPro" id="IPR001478">
    <property type="entry name" value="PDZ"/>
</dbReference>
<evidence type="ECO:0000256" key="8">
    <source>
        <dbReference type="ARBA" id="ARBA00022825"/>
    </source>
</evidence>
<dbReference type="SUPFAM" id="SSF50494">
    <property type="entry name" value="Trypsin-like serine proteases"/>
    <property type="match status" value="1"/>
</dbReference>
<feature type="binding site" evidence="10">
    <location>
        <begin position="215"/>
        <end position="217"/>
    </location>
    <ligand>
        <name>substrate</name>
    </ligand>
</feature>
<feature type="domain" description="PDZ" evidence="11">
    <location>
        <begin position="356"/>
        <end position="461"/>
    </location>
</feature>
<comment type="similarity">
    <text evidence="2">Belongs to the peptidase S1C family.</text>
</comment>